<organism evidence="2 3">
    <name type="scientific">Phytohabitans rumicis</name>
    <dbReference type="NCBI Taxonomy" id="1076125"/>
    <lineage>
        <taxon>Bacteria</taxon>
        <taxon>Bacillati</taxon>
        <taxon>Actinomycetota</taxon>
        <taxon>Actinomycetes</taxon>
        <taxon>Micromonosporales</taxon>
        <taxon>Micromonosporaceae</taxon>
    </lineage>
</organism>
<keyword evidence="3" id="KW-1185">Reference proteome</keyword>
<feature type="compositionally biased region" description="Polar residues" evidence="1">
    <location>
        <begin position="72"/>
        <end position="84"/>
    </location>
</feature>
<evidence type="ECO:0000313" key="2">
    <source>
        <dbReference type="EMBL" id="GFJ89552.1"/>
    </source>
</evidence>
<gene>
    <name evidence="2" type="ORF">Prum_031940</name>
</gene>
<comment type="caution">
    <text evidence="2">The sequence shown here is derived from an EMBL/GenBank/DDBJ whole genome shotgun (WGS) entry which is preliminary data.</text>
</comment>
<dbReference type="Proteomes" id="UP000482960">
    <property type="component" value="Unassembled WGS sequence"/>
</dbReference>
<feature type="compositionally biased region" description="Low complexity" evidence="1">
    <location>
        <begin position="115"/>
        <end position="133"/>
    </location>
</feature>
<reference evidence="2 3" key="1">
    <citation type="submission" date="2020-03" db="EMBL/GenBank/DDBJ databases">
        <title>Whole genome shotgun sequence of Phytohabitans rumicis NBRC 108638.</title>
        <authorList>
            <person name="Komaki H."/>
            <person name="Tamura T."/>
        </authorList>
    </citation>
    <scope>NUCLEOTIDE SEQUENCE [LARGE SCALE GENOMIC DNA]</scope>
    <source>
        <strain evidence="2 3">NBRC 108638</strain>
    </source>
</reference>
<protein>
    <submittedName>
        <fullName evidence="2">Uncharacterized protein</fullName>
    </submittedName>
</protein>
<accession>A0A6V8KWU0</accession>
<evidence type="ECO:0000256" key="1">
    <source>
        <dbReference type="SAM" id="MobiDB-lite"/>
    </source>
</evidence>
<feature type="region of interest" description="Disordered" evidence="1">
    <location>
        <begin position="61"/>
        <end position="134"/>
    </location>
</feature>
<sequence length="152" mass="16189">MRSTAGMIAVPQMTAAARTPAAASAARRRRPTTTRATIRKTVRTRMSGLVNVHQTAVAVAPAKNQTDRVRPQRSNSARVTTASEIDSDSDRMAKSQLATWGSRPSRRTPVTATHRAASVRSQVHSAQASSAHATVPTVHCAIARAWSLGKIA</sequence>
<dbReference type="AlphaFoldDB" id="A0A6V8KWU0"/>
<dbReference type="EMBL" id="BLPG01000001">
    <property type="protein sequence ID" value="GFJ89552.1"/>
    <property type="molecule type" value="Genomic_DNA"/>
</dbReference>
<name>A0A6V8KWU0_9ACTN</name>
<evidence type="ECO:0000313" key="3">
    <source>
        <dbReference type="Proteomes" id="UP000482960"/>
    </source>
</evidence>
<proteinExistence type="predicted"/>
<reference evidence="2 3" key="2">
    <citation type="submission" date="2020-03" db="EMBL/GenBank/DDBJ databases">
        <authorList>
            <person name="Ichikawa N."/>
            <person name="Kimura A."/>
            <person name="Kitahashi Y."/>
            <person name="Uohara A."/>
        </authorList>
    </citation>
    <scope>NUCLEOTIDE SEQUENCE [LARGE SCALE GENOMIC DNA]</scope>
    <source>
        <strain evidence="2 3">NBRC 108638</strain>
    </source>
</reference>